<keyword evidence="5 9" id="KW-0883">Thioether bond</keyword>
<evidence type="ECO:0000256" key="8">
    <source>
        <dbReference type="ARBA" id="ARBA00023004"/>
    </source>
</evidence>
<evidence type="ECO:0000256" key="9">
    <source>
        <dbReference type="PIRSR" id="PIRSR610300-50"/>
    </source>
</evidence>
<evidence type="ECO:0000313" key="13">
    <source>
        <dbReference type="Proteomes" id="UP000007879"/>
    </source>
</evidence>
<organism evidence="12">
    <name type="scientific">Amphimedon queenslandica</name>
    <name type="common">Sponge</name>
    <dbReference type="NCBI Taxonomy" id="400682"/>
    <lineage>
        <taxon>Eukaryota</taxon>
        <taxon>Metazoa</taxon>
        <taxon>Porifera</taxon>
        <taxon>Demospongiae</taxon>
        <taxon>Heteroscleromorpha</taxon>
        <taxon>Haplosclerida</taxon>
        <taxon>Niphatidae</taxon>
        <taxon>Amphimedon</taxon>
    </lineage>
</organism>
<dbReference type="EnsemblMetazoa" id="XM_003382746.3">
    <property type="protein sequence ID" value="XP_003382794.1"/>
    <property type="gene ID" value="LOC100637150"/>
</dbReference>
<dbReference type="OMA" id="NQVAYMA"/>
<dbReference type="InParanoid" id="A0A1X7VVU1"/>
<evidence type="ECO:0000313" key="12">
    <source>
        <dbReference type="EnsemblMetazoa" id="Aqu2.1.43523_001"/>
    </source>
</evidence>
<feature type="binding site" evidence="10">
    <location>
        <position position="85"/>
    </location>
    <ligand>
        <name>Fe cation</name>
        <dbReference type="ChEBI" id="CHEBI:24875"/>
        <note>catalytic</note>
    </ligand>
</feature>
<protein>
    <recommendedName>
        <fullName evidence="3 11">Cysteine dioxygenase</fullName>
        <ecNumber evidence="3 11">1.13.11.20</ecNumber>
    </recommendedName>
</protein>
<dbReference type="Gene3D" id="2.60.120.10">
    <property type="entry name" value="Jelly Rolls"/>
    <property type="match status" value="1"/>
</dbReference>
<evidence type="ECO:0000256" key="10">
    <source>
        <dbReference type="PIRSR" id="PIRSR610300-51"/>
    </source>
</evidence>
<dbReference type="InterPro" id="IPR010300">
    <property type="entry name" value="CDO_1"/>
</dbReference>
<dbReference type="PANTHER" id="PTHR12918">
    <property type="entry name" value="CYSTEINE DIOXYGENASE"/>
    <property type="match status" value="1"/>
</dbReference>
<dbReference type="FunCoup" id="A0A1X7VVU1">
    <property type="interactions" value="15"/>
</dbReference>
<dbReference type="PANTHER" id="PTHR12918:SF1">
    <property type="entry name" value="CYSTEINE DIOXYGENASE TYPE 1"/>
    <property type="match status" value="1"/>
</dbReference>
<keyword evidence="4 10" id="KW-0479">Metal-binding</keyword>
<evidence type="ECO:0000256" key="6">
    <source>
        <dbReference type="ARBA" id="ARBA00022964"/>
    </source>
</evidence>
<dbReference type="EC" id="1.13.11.20" evidence="3 11"/>
<feature type="cross-link" description="3'-(S-cysteinyl)-tyrosine (Cys-Tyr)" evidence="9">
    <location>
        <begin position="90"/>
        <end position="155"/>
    </location>
</feature>
<reference evidence="12" key="2">
    <citation type="submission" date="2017-05" db="UniProtKB">
        <authorList>
            <consortium name="EnsemblMetazoa"/>
        </authorList>
    </citation>
    <scope>IDENTIFICATION</scope>
</reference>
<dbReference type="SUPFAM" id="SSF51182">
    <property type="entry name" value="RmlC-like cupins"/>
    <property type="match status" value="1"/>
</dbReference>
<dbReference type="OrthoDB" id="543511at2759"/>
<dbReference type="InterPro" id="IPR014710">
    <property type="entry name" value="RmlC-like_jellyroll"/>
</dbReference>
<evidence type="ECO:0000256" key="3">
    <source>
        <dbReference type="ARBA" id="ARBA00013133"/>
    </source>
</evidence>
<reference evidence="13" key="1">
    <citation type="journal article" date="2010" name="Nature">
        <title>The Amphimedon queenslandica genome and the evolution of animal complexity.</title>
        <authorList>
            <person name="Srivastava M."/>
            <person name="Simakov O."/>
            <person name="Chapman J."/>
            <person name="Fahey B."/>
            <person name="Gauthier M.E."/>
            <person name="Mitros T."/>
            <person name="Richards G.S."/>
            <person name="Conaco C."/>
            <person name="Dacre M."/>
            <person name="Hellsten U."/>
            <person name="Larroux C."/>
            <person name="Putnam N.H."/>
            <person name="Stanke M."/>
            <person name="Adamska M."/>
            <person name="Darling A."/>
            <person name="Degnan S.M."/>
            <person name="Oakley T.H."/>
            <person name="Plachetzki D.C."/>
            <person name="Zhai Y."/>
            <person name="Adamski M."/>
            <person name="Calcino A."/>
            <person name="Cummins S.F."/>
            <person name="Goodstein D.M."/>
            <person name="Harris C."/>
            <person name="Jackson D.J."/>
            <person name="Leys S.P."/>
            <person name="Shu S."/>
            <person name="Woodcroft B.J."/>
            <person name="Vervoort M."/>
            <person name="Kosik K.S."/>
            <person name="Manning G."/>
            <person name="Degnan B.M."/>
            <person name="Rokhsar D.S."/>
        </authorList>
    </citation>
    <scope>NUCLEOTIDE SEQUENCE [LARGE SCALE GENOMIC DNA]</scope>
</reference>
<dbReference type="GO" id="GO:0008198">
    <property type="term" value="F:ferrous iron binding"/>
    <property type="evidence" value="ECO:0007669"/>
    <property type="project" value="TreeGrafter"/>
</dbReference>
<dbReference type="Pfam" id="PF05995">
    <property type="entry name" value="CDO_I"/>
    <property type="match status" value="1"/>
</dbReference>
<gene>
    <name evidence="12" type="primary">100637150</name>
</gene>
<comment type="cofactor">
    <cofactor evidence="11">
        <name>Fe cation</name>
        <dbReference type="ChEBI" id="CHEBI:24875"/>
    </cofactor>
    <text evidence="11">Binds 1 Fe cation per subunit.</text>
</comment>
<sequence length="189" mass="21836">MSDSGNSLSWRSLLDEIRSQCREDVIADDMIKLLNSYTSNEENWRDYAVFDPHKYTRNLVDTGNDRYNLILICWGEGQGSCIHDHSGSQCVMKIMSGKLRETLFQMPKREGQSEMTVKEYRDYAKDEVAHINDDIGLHRVENPSHADTAVSLHLYFPPIKVCRSFNQQTGESRQCQPTFYSQFGQQKSQ</sequence>
<dbReference type="STRING" id="400682.A0A1X7VVU1"/>
<dbReference type="KEGG" id="aqu:100637150"/>
<comment type="catalytic activity">
    <reaction evidence="11">
        <text>L-cysteine + O2 = 3-sulfino-L-alanine + H(+)</text>
        <dbReference type="Rhea" id="RHEA:20441"/>
        <dbReference type="ChEBI" id="CHEBI:15378"/>
        <dbReference type="ChEBI" id="CHEBI:15379"/>
        <dbReference type="ChEBI" id="CHEBI:35235"/>
        <dbReference type="ChEBI" id="CHEBI:61085"/>
        <dbReference type="EC" id="1.13.11.20"/>
    </reaction>
</comment>
<comment type="pathway">
    <text evidence="1 11">Organosulfur biosynthesis; taurine biosynthesis; hypotaurine from L-cysteine: step 1/2.</text>
</comment>
<evidence type="ECO:0000256" key="7">
    <source>
        <dbReference type="ARBA" id="ARBA00023002"/>
    </source>
</evidence>
<evidence type="ECO:0000256" key="5">
    <source>
        <dbReference type="ARBA" id="ARBA00022784"/>
    </source>
</evidence>
<dbReference type="GO" id="GO:0042412">
    <property type="term" value="P:taurine biosynthetic process"/>
    <property type="evidence" value="ECO:0007669"/>
    <property type="project" value="UniProtKB-UniRule"/>
</dbReference>
<keyword evidence="13" id="KW-1185">Reference proteome</keyword>
<dbReference type="eggNOG" id="KOG4064">
    <property type="taxonomic scope" value="Eukaryota"/>
</dbReference>
<keyword evidence="7 11" id="KW-0560">Oxidoreductase</keyword>
<dbReference type="EnsemblMetazoa" id="Aqu2.1.43523_001">
    <property type="protein sequence ID" value="Aqu2.1.43523_001"/>
    <property type="gene ID" value="Aqu2.1.43523"/>
</dbReference>
<evidence type="ECO:0000256" key="11">
    <source>
        <dbReference type="RuleBase" id="RU366010"/>
    </source>
</evidence>
<dbReference type="GO" id="GO:0019448">
    <property type="term" value="P:L-cysteine catabolic process"/>
    <property type="evidence" value="ECO:0007669"/>
    <property type="project" value="TreeGrafter"/>
</dbReference>
<feature type="binding site" evidence="10">
    <location>
        <position position="83"/>
    </location>
    <ligand>
        <name>Fe cation</name>
        <dbReference type="ChEBI" id="CHEBI:24875"/>
        <note>catalytic</note>
    </ligand>
</feature>
<name>A0A1X7VVU1_AMPQE</name>
<dbReference type="AlphaFoldDB" id="A0A1X7VVU1"/>
<feature type="binding site" evidence="10">
    <location>
        <position position="138"/>
    </location>
    <ligand>
        <name>Fe cation</name>
        <dbReference type="ChEBI" id="CHEBI:24875"/>
        <note>catalytic</note>
    </ligand>
</feature>
<keyword evidence="8 10" id="KW-0408">Iron</keyword>
<evidence type="ECO:0000256" key="1">
    <source>
        <dbReference type="ARBA" id="ARBA00004759"/>
    </source>
</evidence>
<dbReference type="GO" id="GO:0017172">
    <property type="term" value="F:cysteine dioxygenase activity"/>
    <property type="evidence" value="ECO:0007669"/>
    <property type="project" value="UniProtKB-UniRule"/>
</dbReference>
<dbReference type="CDD" id="cd10548">
    <property type="entry name" value="cupin_CDO"/>
    <property type="match status" value="1"/>
</dbReference>
<evidence type="ECO:0000256" key="4">
    <source>
        <dbReference type="ARBA" id="ARBA00022723"/>
    </source>
</evidence>
<comment type="similarity">
    <text evidence="2 11">Belongs to the cysteine dioxygenase family.</text>
</comment>
<dbReference type="UniPathway" id="UPA00012">
    <property type="reaction ID" value="UER00537"/>
</dbReference>
<keyword evidence="6 11" id="KW-0223">Dioxygenase</keyword>
<dbReference type="InterPro" id="IPR011051">
    <property type="entry name" value="RmlC_Cupin_sf"/>
</dbReference>
<evidence type="ECO:0000256" key="2">
    <source>
        <dbReference type="ARBA" id="ARBA00006622"/>
    </source>
</evidence>
<proteinExistence type="inferred from homology"/>
<accession>A0A1X7VVU1</accession>
<dbReference type="Proteomes" id="UP000007879">
    <property type="component" value="Unassembled WGS sequence"/>
</dbReference>